<feature type="binding site" evidence="5">
    <location>
        <position position="187"/>
    </location>
    <ligand>
        <name>S-adenosyl-L-methionine</name>
        <dbReference type="ChEBI" id="CHEBI:59789"/>
    </ligand>
</feature>
<dbReference type="Pfam" id="PF17827">
    <property type="entry name" value="PrmC_N"/>
    <property type="match status" value="1"/>
</dbReference>
<proteinExistence type="inferred from homology"/>
<evidence type="ECO:0000256" key="5">
    <source>
        <dbReference type="HAMAP-Rule" id="MF_02126"/>
    </source>
</evidence>
<comment type="catalytic activity">
    <reaction evidence="4 5">
        <text>L-glutaminyl-[peptide chain release factor] + S-adenosyl-L-methionine = N(5)-methyl-L-glutaminyl-[peptide chain release factor] + S-adenosyl-L-homocysteine + H(+)</text>
        <dbReference type="Rhea" id="RHEA:42896"/>
        <dbReference type="Rhea" id="RHEA-COMP:10271"/>
        <dbReference type="Rhea" id="RHEA-COMP:10272"/>
        <dbReference type="ChEBI" id="CHEBI:15378"/>
        <dbReference type="ChEBI" id="CHEBI:30011"/>
        <dbReference type="ChEBI" id="CHEBI:57856"/>
        <dbReference type="ChEBI" id="CHEBI:59789"/>
        <dbReference type="ChEBI" id="CHEBI:61891"/>
        <dbReference type="EC" id="2.1.1.297"/>
    </reaction>
</comment>
<dbReference type="PROSITE" id="PS00092">
    <property type="entry name" value="N6_MTASE"/>
    <property type="match status" value="1"/>
</dbReference>
<dbReference type="InterPro" id="IPR007848">
    <property type="entry name" value="Small_mtfrase_dom"/>
</dbReference>
<dbReference type="RefSeq" id="WP_191668347.1">
    <property type="nucleotide sequence ID" value="NZ_QORN01000031.1"/>
</dbReference>
<dbReference type="HAMAP" id="MF_02126">
    <property type="entry name" value="RF_methyltr_PrmC"/>
    <property type="match status" value="1"/>
</dbReference>
<evidence type="ECO:0000259" key="6">
    <source>
        <dbReference type="Pfam" id="PF05175"/>
    </source>
</evidence>
<feature type="domain" description="Release factor glutamine methyltransferase N-terminal" evidence="7">
    <location>
        <begin position="12"/>
        <end position="79"/>
    </location>
</feature>
<dbReference type="InterPro" id="IPR050320">
    <property type="entry name" value="N5-glutamine_MTase"/>
</dbReference>
<dbReference type="Gene3D" id="1.10.8.10">
    <property type="entry name" value="DNA helicase RuvA subunit, C-terminal domain"/>
    <property type="match status" value="1"/>
</dbReference>
<evidence type="ECO:0000256" key="4">
    <source>
        <dbReference type="ARBA" id="ARBA00048391"/>
    </source>
</evidence>
<protein>
    <recommendedName>
        <fullName evidence="5">Release factor glutamine methyltransferase</fullName>
        <shortName evidence="5">RF MTase</shortName>
        <ecNumber evidence="5">2.1.1.297</ecNumber>
    </recommendedName>
    <alternativeName>
        <fullName evidence="5">N5-glutamine methyltransferase PrmC</fullName>
    </alternativeName>
    <alternativeName>
        <fullName evidence="5">Protein-(glutamine-N5) MTase PrmC</fullName>
    </alternativeName>
    <alternativeName>
        <fullName evidence="5">Protein-glutamine N-methyltransferase PrmC</fullName>
    </alternativeName>
</protein>
<feature type="binding site" evidence="5">
    <location>
        <begin position="123"/>
        <end position="127"/>
    </location>
    <ligand>
        <name>S-adenosyl-L-methionine</name>
        <dbReference type="ChEBI" id="CHEBI:59789"/>
    </ligand>
</feature>
<dbReference type="EC" id="2.1.1.297" evidence="5"/>
<dbReference type="InterPro" id="IPR040758">
    <property type="entry name" value="PrmC_N"/>
</dbReference>
<reference evidence="8 9" key="1">
    <citation type="submission" date="2018-07" db="EMBL/GenBank/DDBJ databases">
        <title>Phylogenomic Insights into understanding Host Adaptation of Lactobacillus reuteri by a novel species, Lactobacillus spp. M31.</title>
        <authorList>
            <person name="Sharma S."/>
            <person name="Patil P."/>
            <person name="Korpole S."/>
            <person name="Patil P.B."/>
        </authorList>
    </citation>
    <scope>NUCLEOTIDE SEQUENCE [LARGE SCALE GENOMIC DNA]</scope>
    <source>
        <strain evidence="8 9">M31</strain>
    </source>
</reference>
<dbReference type="InterPro" id="IPR002052">
    <property type="entry name" value="DNA_methylase_N6_adenine_CS"/>
</dbReference>
<comment type="similarity">
    <text evidence="5">Belongs to the protein N5-glutamine methyltransferase family. PrmC subfamily.</text>
</comment>
<organism evidence="8 9">
    <name type="scientific">Limosilactobacillus walteri</name>
    <dbReference type="NCBI Taxonomy" id="2268022"/>
    <lineage>
        <taxon>Bacteria</taxon>
        <taxon>Bacillati</taxon>
        <taxon>Bacillota</taxon>
        <taxon>Bacilli</taxon>
        <taxon>Lactobacillales</taxon>
        <taxon>Lactobacillaceae</taxon>
        <taxon>Limosilactobacillus</taxon>
    </lineage>
</organism>
<comment type="function">
    <text evidence="5">Methylates the class 1 translation termination release factors RF1/PrfA and RF2/PrfB on the glutamine residue of the universally conserved GGQ motif.</text>
</comment>
<sequence length="288" mass="32567">MNNFTPQNYFMAQRWAKEQLNGTDVDPHAPQFLLQQLHNWDATHLLLHNRDQMPDSEAEWWHSAIKRLLNHEPAQYIVGQAPFYGRTFKVNKNVLIPEAETAELVEWVLATTPPDPLKVLDLGTGSGVIGITLALERPSWDVTLSDISSAALNVARQNMTTFGLKLPLIQSDLFANISQQFDLIVTNPPYIDRADTDMIDQAVLANEPALALFANEHGLGFYHRLFKTIGRYLRTNGQLFGETGYDQEESIQVLLHQTDKHAQICPRHDVAGKMRMIHAWDFSDAGGR</sequence>
<dbReference type="NCBIfam" id="TIGR03534">
    <property type="entry name" value="RF_mod_PrmC"/>
    <property type="match status" value="1"/>
</dbReference>
<comment type="caution">
    <text evidence="5">Lacks conserved residue(s) required for the propagation of feature annotation.</text>
</comment>
<dbReference type="EMBL" id="QORN01000031">
    <property type="protein sequence ID" value="MBD5807072.1"/>
    <property type="molecule type" value="Genomic_DNA"/>
</dbReference>
<comment type="caution">
    <text evidence="8">The sequence shown here is derived from an EMBL/GenBank/DDBJ whole genome shotgun (WGS) entry which is preliminary data.</text>
</comment>
<keyword evidence="3 5" id="KW-0949">S-adenosyl-L-methionine</keyword>
<keyword evidence="2 5" id="KW-0808">Transferase</keyword>
<dbReference type="Proteomes" id="UP000704341">
    <property type="component" value="Unassembled WGS sequence"/>
</dbReference>
<dbReference type="InterPro" id="IPR019874">
    <property type="entry name" value="RF_methyltr_PrmC"/>
</dbReference>
<dbReference type="NCBIfam" id="TIGR00536">
    <property type="entry name" value="hemK_fam"/>
    <property type="match status" value="1"/>
</dbReference>
<dbReference type="PANTHER" id="PTHR18895">
    <property type="entry name" value="HEMK METHYLTRANSFERASE"/>
    <property type="match status" value="1"/>
</dbReference>
<keyword evidence="9" id="KW-1185">Reference proteome</keyword>
<dbReference type="GO" id="GO:0032259">
    <property type="term" value="P:methylation"/>
    <property type="evidence" value="ECO:0007669"/>
    <property type="project" value="UniProtKB-KW"/>
</dbReference>
<evidence type="ECO:0000256" key="2">
    <source>
        <dbReference type="ARBA" id="ARBA00022679"/>
    </source>
</evidence>
<dbReference type="Gene3D" id="3.40.50.150">
    <property type="entry name" value="Vaccinia Virus protein VP39"/>
    <property type="match status" value="1"/>
</dbReference>
<dbReference type="GO" id="GO:0102559">
    <property type="term" value="F:peptide chain release factor N(5)-glutamine methyltransferase activity"/>
    <property type="evidence" value="ECO:0007669"/>
    <property type="project" value="UniProtKB-EC"/>
</dbReference>
<evidence type="ECO:0000256" key="3">
    <source>
        <dbReference type="ARBA" id="ARBA00022691"/>
    </source>
</evidence>
<dbReference type="SUPFAM" id="SSF53335">
    <property type="entry name" value="S-adenosyl-L-methionine-dependent methyltransferases"/>
    <property type="match status" value="1"/>
</dbReference>
<dbReference type="CDD" id="cd02440">
    <property type="entry name" value="AdoMet_MTases"/>
    <property type="match status" value="1"/>
</dbReference>
<gene>
    <name evidence="5 8" type="primary">prmC</name>
    <name evidence="8" type="ORF">DTK66_08190</name>
</gene>
<dbReference type="PANTHER" id="PTHR18895:SF74">
    <property type="entry name" value="MTRF1L RELEASE FACTOR GLUTAMINE METHYLTRANSFERASE"/>
    <property type="match status" value="1"/>
</dbReference>
<evidence type="ECO:0000259" key="7">
    <source>
        <dbReference type="Pfam" id="PF17827"/>
    </source>
</evidence>
<name>A0ABR8P8H9_9LACO</name>
<dbReference type="InterPro" id="IPR029063">
    <property type="entry name" value="SAM-dependent_MTases_sf"/>
</dbReference>
<evidence type="ECO:0000313" key="8">
    <source>
        <dbReference type="EMBL" id="MBD5807072.1"/>
    </source>
</evidence>
<feature type="domain" description="Methyltransferase small" evidence="6">
    <location>
        <begin position="117"/>
        <end position="202"/>
    </location>
</feature>
<dbReference type="InterPro" id="IPR004556">
    <property type="entry name" value="HemK-like"/>
</dbReference>
<dbReference type="Pfam" id="PF05175">
    <property type="entry name" value="MTS"/>
    <property type="match status" value="1"/>
</dbReference>
<accession>A0ABR8P8H9</accession>
<feature type="binding site" evidence="5">
    <location>
        <position position="146"/>
    </location>
    <ligand>
        <name>S-adenosyl-L-methionine</name>
        <dbReference type="ChEBI" id="CHEBI:59789"/>
    </ligand>
</feature>
<keyword evidence="1 5" id="KW-0489">Methyltransferase</keyword>
<evidence type="ECO:0000313" key="9">
    <source>
        <dbReference type="Proteomes" id="UP000704341"/>
    </source>
</evidence>
<feature type="binding site" evidence="5">
    <location>
        <begin position="187"/>
        <end position="190"/>
    </location>
    <ligand>
        <name>substrate</name>
    </ligand>
</feature>
<evidence type="ECO:0000256" key="1">
    <source>
        <dbReference type="ARBA" id="ARBA00022603"/>
    </source>
</evidence>